<gene>
    <name evidence="1" type="ORF">HX018_07595</name>
</gene>
<dbReference type="EMBL" id="JACAGK010000016">
    <property type="protein sequence ID" value="MDM1048097.1"/>
    <property type="molecule type" value="Genomic_DNA"/>
</dbReference>
<name>A0ABT7NLJ7_9SPHI</name>
<keyword evidence="2" id="KW-1185">Reference proteome</keyword>
<dbReference type="Proteomes" id="UP001170954">
    <property type="component" value="Unassembled WGS sequence"/>
</dbReference>
<reference evidence="1" key="1">
    <citation type="submission" date="2020-06" db="EMBL/GenBank/DDBJ databases">
        <authorList>
            <person name="Dong N."/>
        </authorList>
    </citation>
    <scope>NUCLEOTIDE SEQUENCE</scope>
    <source>
        <strain evidence="1">R1692</strain>
    </source>
</reference>
<reference evidence="1" key="2">
    <citation type="journal article" date="2022" name="Sci. Total Environ.">
        <title>Prevalence, transmission, and molecular epidemiology of tet(X)-positive bacteria among humans, animals, and environmental niches in China: An epidemiological, and genomic-based study.</title>
        <authorList>
            <person name="Dong N."/>
            <person name="Zeng Y."/>
            <person name="Cai C."/>
            <person name="Sun C."/>
            <person name="Lu J."/>
            <person name="Liu C."/>
            <person name="Zhou H."/>
            <person name="Sun Q."/>
            <person name="Shu L."/>
            <person name="Wang H."/>
            <person name="Wang Y."/>
            <person name="Wang S."/>
            <person name="Wu C."/>
            <person name="Chan E.W."/>
            <person name="Chen G."/>
            <person name="Shen Z."/>
            <person name="Chen S."/>
            <person name="Zhang R."/>
        </authorList>
    </citation>
    <scope>NUCLEOTIDE SEQUENCE</scope>
    <source>
        <strain evidence="1">R1692</strain>
    </source>
</reference>
<protein>
    <recommendedName>
        <fullName evidence="3">Tetratricopeptide repeat protein</fullName>
    </recommendedName>
</protein>
<dbReference type="RefSeq" id="WP_286651053.1">
    <property type="nucleotide sequence ID" value="NZ_JACAGK010000016.1"/>
</dbReference>
<evidence type="ECO:0008006" key="3">
    <source>
        <dbReference type="Google" id="ProtNLM"/>
    </source>
</evidence>
<proteinExistence type="predicted"/>
<evidence type="ECO:0000313" key="1">
    <source>
        <dbReference type="EMBL" id="MDM1048097.1"/>
    </source>
</evidence>
<organism evidence="1 2">
    <name type="scientific">Sphingobacterium hotanense</name>
    <dbReference type="NCBI Taxonomy" id="649196"/>
    <lineage>
        <taxon>Bacteria</taxon>
        <taxon>Pseudomonadati</taxon>
        <taxon>Bacteroidota</taxon>
        <taxon>Sphingobacteriia</taxon>
        <taxon>Sphingobacteriales</taxon>
        <taxon>Sphingobacteriaceae</taxon>
        <taxon>Sphingobacterium</taxon>
    </lineage>
</organism>
<evidence type="ECO:0000313" key="2">
    <source>
        <dbReference type="Proteomes" id="UP001170954"/>
    </source>
</evidence>
<sequence>MSYQDLEKLIYSLSSSEKKQFQLYTNQSKNEKYYALLFQIILEHRNKQGSLWQQAFKRKYPGVSLESTANYLFKVLTDVLLQIRIEQDSWFQQYYGLMKARLCFERSIPDKGLREIQAVYKKANQTENFINKYSALRMELDVLHSSKFSNYNEQEIVDKQMEAKLALQSIREVQEHYSLYEQLNIRLAHNPTLDQYTDDLILGELSLSFRGNKNKFETQKLHLLFQAFYFIHKGEYRSALMIFKELSKLFEANLSRWNFPPYDYLSTLDGILNSLGNMRQYAEMQNYIDKLAELQKGDYTEHFHSLANLTISCYELQKLVGEKKIKEAVEFIQRAKDSHLQIHIGDVEKTMEWYFLQASTSFYAGNYAACKKILNEMFDHCVHGTRYGIYRAAKLLYLKTIYELHDCDYLESEVRAHKRQLQKLGKRYNTENMVFRLIAAEPKRRGNEWKRKTLAAYQSQLMELQANQKGEPLVRYFDYESWVNRLLKS</sequence>
<comment type="caution">
    <text evidence="1">The sequence shown here is derived from an EMBL/GenBank/DDBJ whole genome shotgun (WGS) entry which is preliminary data.</text>
</comment>
<accession>A0ABT7NLJ7</accession>